<dbReference type="AlphaFoldDB" id="A0A650EN64"/>
<dbReference type="GO" id="GO:0005524">
    <property type="term" value="F:ATP binding"/>
    <property type="evidence" value="ECO:0007669"/>
    <property type="project" value="UniProtKB-KW"/>
</dbReference>
<evidence type="ECO:0000313" key="5">
    <source>
        <dbReference type="EMBL" id="QGT51066.1"/>
    </source>
</evidence>
<dbReference type="Pfam" id="PF19263">
    <property type="entry name" value="DUF5906"/>
    <property type="match status" value="1"/>
</dbReference>
<protein>
    <recommendedName>
        <fullName evidence="4">SF3 helicase domain-containing protein</fullName>
    </recommendedName>
</protein>
<dbReference type="InterPro" id="IPR014818">
    <property type="entry name" value="Phage/plasmid_primase_P4_C"/>
</dbReference>
<keyword evidence="2" id="KW-0378">Hydrolase</keyword>
<dbReference type="InterPro" id="IPR045455">
    <property type="entry name" value="NrS-1_pol-like_helicase"/>
</dbReference>
<dbReference type="NCBIfam" id="TIGR01613">
    <property type="entry name" value="primase_Cterm"/>
    <property type="match status" value="1"/>
</dbReference>
<dbReference type="PANTHER" id="PTHR35372:SF2">
    <property type="entry name" value="SF3 HELICASE DOMAIN-CONTAINING PROTEIN"/>
    <property type="match status" value="1"/>
</dbReference>
<evidence type="ECO:0000256" key="3">
    <source>
        <dbReference type="ARBA" id="ARBA00022840"/>
    </source>
</evidence>
<gene>
    <name evidence="5" type="ORF">Firmicute1046_1420</name>
</gene>
<dbReference type="PANTHER" id="PTHR35372">
    <property type="entry name" value="ATP BINDING PROTEIN-RELATED"/>
    <property type="match status" value="1"/>
</dbReference>
<organism evidence="5">
    <name type="scientific">uncultured Bacillota bacterium</name>
    <dbReference type="NCBI Taxonomy" id="344338"/>
    <lineage>
        <taxon>Bacteria</taxon>
        <taxon>Bacillati</taxon>
        <taxon>Bacillota</taxon>
        <taxon>environmental samples</taxon>
    </lineage>
</organism>
<dbReference type="Pfam" id="PF08706">
    <property type="entry name" value="D5_N"/>
    <property type="match status" value="1"/>
</dbReference>
<dbReference type="Gene3D" id="3.40.50.300">
    <property type="entry name" value="P-loop containing nucleotide triphosphate hydrolases"/>
    <property type="match status" value="1"/>
</dbReference>
<evidence type="ECO:0000256" key="2">
    <source>
        <dbReference type="ARBA" id="ARBA00022801"/>
    </source>
</evidence>
<evidence type="ECO:0000256" key="1">
    <source>
        <dbReference type="ARBA" id="ARBA00022741"/>
    </source>
</evidence>
<name>A0A650EN64_9FIRM</name>
<dbReference type="SUPFAM" id="SSF52540">
    <property type="entry name" value="P-loop containing nucleoside triphosphate hydrolases"/>
    <property type="match status" value="1"/>
</dbReference>
<proteinExistence type="predicted"/>
<dbReference type="InterPro" id="IPR051620">
    <property type="entry name" value="ORF904-like_C"/>
</dbReference>
<dbReference type="EMBL" id="MN577573">
    <property type="protein sequence ID" value="QGT51066.1"/>
    <property type="molecule type" value="Genomic_DNA"/>
</dbReference>
<dbReference type="InterPro" id="IPR027417">
    <property type="entry name" value="P-loop_NTPase"/>
</dbReference>
<dbReference type="PROSITE" id="PS51206">
    <property type="entry name" value="SF3_HELICASE_1"/>
    <property type="match status" value="1"/>
</dbReference>
<feature type="domain" description="SF3 helicase" evidence="4">
    <location>
        <begin position="127"/>
        <end position="283"/>
    </location>
</feature>
<sequence length="416" mass="47596">MQKIHLVNINENIFVYNNFYYKRVSTEELKRIIAKECREDYEEAGNARYLNNVIEALIAEEKLVITEKDVPCHIISFENGILDLKTRQLLPHSPRYIITYGIQCSYMDGQCPNFEQFIYTAMGGNAGLIERALQMIGYILSPDMNGKVFFVLQGCPHSGKSLLSELLRLFFNKEAAISLDVHELIERFSVSNLEGKTLWISPDLPSTSLDAKAVSKLKQLTGNDYISADVKYQNRKEFFCHAKFVLSTNHPFVTRQPDEAFMERIVAIPFLYSVPKEYQDHNLLEKMKAEMGAIAFKAIQAYCRLVGNKYQFAGNYQLNSAPVLYQQGSENMTDLSTATYSFMMSCFEEDKQGIVFIEDAHKAFMQQYCITVADTIFSRHFTDAAQQTFHVSKGRKRKSSGQNAQSCILGIRFKQE</sequence>
<reference evidence="5" key="1">
    <citation type="journal article" date="2020" name="J. ISSAAS">
        <title>Lactobacilli and other gastrointestinal microbiota of Peromyscus leucopus, reservoir host for agents of Lyme disease and other zoonoses in North America.</title>
        <authorList>
            <person name="Milovic A."/>
            <person name="Bassam K."/>
            <person name="Shao H."/>
            <person name="Chatzistamou I."/>
            <person name="Tufts D.M."/>
            <person name="Diuk-Wasser M."/>
            <person name="Barbour A.G."/>
        </authorList>
    </citation>
    <scope>NUCLEOTIDE SEQUENCE</scope>
    <source>
        <strain evidence="5">LL40</strain>
    </source>
</reference>
<dbReference type="InterPro" id="IPR006500">
    <property type="entry name" value="Helicase_put_C_phage/plasmid"/>
</dbReference>
<keyword evidence="3" id="KW-0067">ATP-binding</keyword>
<dbReference type="InterPro" id="IPR014015">
    <property type="entry name" value="Helicase_SF3_DNA-vir"/>
</dbReference>
<evidence type="ECO:0000259" key="4">
    <source>
        <dbReference type="PROSITE" id="PS51206"/>
    </source>
</evidence>
<keyword evidence="1" id="KW-0547">Nucleotide-binding</keyword>
<dbReference type="GO" id="GO:0016787">
    <property type="term" value="F:hydrolase activity"/>
    <property type="evidence" value="ECO:0007669"/>
    <property type="project" value="UniProtKB-KW"/>
</dbReference>
<dbReference type="SMART" id="SM00885">
    <property type="entry name" value="D5_N"/>
    <property type="match status" value="1"/>
</dbReference>
<accession>A0A650EN64</accession>